<dbReference type="GO" id="GO:0016020">
    <property type="term" value="C:membrane"/>
    <property type="evidence" value="ECO:0007669"/>
    <property type="project" value="UniProtKB-SubCell"/>
</dbReference>
<dbReference type="Pfam" id="PF00892">
    <property type="entry name" value="EamA"/>
    <property type="match status" value="2"/>
</dbReference>
<dbReference type="eggNOG" id="COG0697">
    <property type="taxonomic scope" value="Bacteria"/>
</dbReference>
<feature type="transmembrane region" description="Helical" evidence="6">
    <location>
        <begin position="208"/>
        <end position="227"/>
    </location>
</feature>
<dbReference type="PANTHER" id="PTHR32322:SF2">
    <property type="entry name" value="EAMA DOMAIN-CONTAINING PROTEIN"/>
    <property type="match status" value="1"/>
</dbReference>
<reference evidence="8 9" key="1">
    <citation type="submission" date="2014-05" db="EMBL/GenBank/DDBJ databases">
        <title>Genome Sequence of Flavobacterium sp. EM1321.</title>
        <authorList>
            <person name="Shin S.-K."/>
            <person name="Yi H."/>
        </authorList>
    </citation>
    <scope>NUCLEOTIDE SEQUENCE [LARGE SCALE GENOMIC DNA]</scope>
    <source>
        <strain evidence="8 9">EM1321</strain>
    </source>
</reference>
<proteinExistence type="inferred from homology"/>
<dbReference type="OrthoDB" id="1523209at2"/>
<dbReference type="PANTHER" id="PTHR32322">
    <property type="entry name" value="INNER MEMBRANE TRANSPORTER"/>
    <property type="match status" value="1"/>
</dbReference>
<feature type="transmembrane region" description="Helical" evidence="6">
    <location>
        <begin position="35"/>
        <end position="52"/>
    </location>
</feature>
<feature type="transmembrane region" description="Helical" evidence="6">
    <location>
        <begin position="264"/>
        <end position="282"/>
    </location>
</feature>
<accession>A0A066X0X5</accession>
<feature type="transmembrane region" description="Helical" evidence="6">
    <location>
        <begin position="239"/>
        <end position="258"/>
    </location>
</feature>
<evidence type="ECO:0000256" key="3">
    <source>
        <dbReference type="ARBA" id="ARBA00022692"/>
    </source>
</evidence>
<feature type="transmembrane region" description="Helical" evidence="6">
    <location>
        <begin position="64"/>
        <end position="84"/>
    </location>
</feature>
<keyword evidence="5 6" id="KW-0472">Membrane</keyword>
<dbReference type="AlphaFoldDB" id="A0A066X0X5"/>
<dbReference type="EMBL" id="JNCA01000001">
    <property type="protein sequence ID" value="KDN56575.1"/>
    <property type="molecule type" value="Genomic_DNA"/>
</dbReference>
<feature type="transmembrane region" description="Helical" evidence="6">
    <location>
        <begin position="90"/>
        <end position="111"/>
    </location>
</feature>
<evidence type="ECO:0000256" key="1">
    <source>
        <dbReference type="ARBA" id="ARBA00004141"/>
    </source>
</evidence>
<keyword evidence="3 6" id="KW-0812">Transmembrane</keyword>
<dbReference type="InterPro" id="IPR050638">
    <property type="entry name" value="AA-Vitamin_Transporters"/>
</dbReference>
<evidence type="ECO:0000256" key="4">
    <source>
        <dbReference type="ARBA" id="ARBA00022989"/>
    </source>
</evidence>
<dbReference type="InterPro" id="IPR037185">
    <property type="entry name" value="EmrE-like"/>
</dbReference>
<sequence length="294" mass="32542">MNNAKPKLALALGILCISIFPILVRLHLTSGLISAFYRMFIAAVLLLPYVIFSGKFKLPHHRITFLAVVGGLVFATDIAIWNIAIQKSSATQATLLANLSPVWVGIGSFLVLKNKPSVNFWIGTAIALFGMVTLVGYETFVQFNFDLAFILAILSGMLYATYILISKNLLTKVDILSFMSIVLVSSSLFLGLVCIISEENFTGFSNTAWMVLFIQGAICQLMAWLLISYSTQHLQATRVSLSLLGQAVLATLLAWIFLDEKMSWFRIIGAVFLLLGIRITFYNKPIGFKNLKQI</sequence>
<name>A0A066X0X5_9FLAO</name>
<dbReference type="STRING" id="1492738.FEM21_00780"/>
<keyword evidence="9" id="KW-1185">Reference proteome</keyword>
<dbReference type="PATRIC" id="fig|1492738.3.peg.76"/>
<evidence type="ECO:0000256" key="2">
    <source>
        <dbReference type="ARBA" id="ARBA00007362"/>
    </source>
</evidence>
<evidence type="ECO:0000313" key="8">
    <source>
        <dbReference type="EMBL" id="KDN56575.1"/>
    </source>
</evidence>
<dbReference type="Proteomes" id="UP000027064">
    <property type="component" value="Unassembled WGS sequence"/>
</dbReference>
<organism evidence="8 9">
    <name type="scientific">Flavobacterium seoulense</name>
    <dbReference type="NCBI Taxonomy" id="1492738"/>
    <lineage>
        <taxon>Bacteria</taxon>
        <taxon>Pseudomonadati</taxon>
        <taxon>Bacteroidota</taxon>
        <taxon>Flavobacteriia</taxon>
        <taxon>Flavobacteriales</taxon>
        <taxon>Flavobacteriaceae</taxon>
        <taxon>Flavobacterium</taxon>
    </lineage>
</organism>
<gene>
    <name evidence="8" type="ORF">FEM21_00780</name>
</gene>
<dbReference type="SUPFAM" id="SSF103481">
    <property type="entry name" value="Multidrug resistance efflux transporter EmrE"/>
    <property type="match status" value="2"/>
</dbReference>
<keyword evidence="4 6" id="KW-1133">Transmembrane helix</keyword>
<comment type="caution">
    <text evidence="8">The sequence shown here is derived from an EMBL/GenBank/DDBJ whole genome shotgun (WGS) entry which is preliminary data.</text>
</comment>
<feature type="transmembrane region" description="Helical" evidence="6">
    <location>
        <begin position="176"/>
        <end position="196"/>
    </location>
</feature>
<protein>
    <recommendedName>
        <fullName evidence="7">EamA domain-containing protein</fullName>
    </recommendedName>
</protein>
<feature type="transmembrane region" description="Helical" evidence="6">
    <location>
        <begin position="143"/>
        <end position="164"/>
    </location>
</feature>
<feature type="domain" description="EamA" evidence="7">
    <location>
        <begin position="148"/>
        <end position="281"/>
    </location>
</feature>
<evidence type="ECO:0000256" key="6">
    <source>
        <dbReference type="SAM" id="Phobius"/>
    </source>
</evidence>
<dbReference type="InterPro" id="IPR000620">
    <property type="entry name" value="EamA_dom"/>
</dbReference>
<evidence type="ECO:0000259" key="7">
    <source>
        <dbReference type="Pfam" id="PF00892"/>
    </source>
</evidence>
<comment type="subcellular location">
    <subcellularLocation>
        <location evidence="1">Membrane</location>
        <topology evidence="1">Multi-pass membrane protein</topology>
    </subcellularLocation>
</comment>
<feature type="domain" description="EamA" evidence="7">
    <location>
        <begin position="9"/>
        <end position="134"/>
    </location>
</feature>
<evidence type="ECO:0000256" key="5">
    <source>
        <dbReference type="ARBA" id="ARBA00023136"/>
    </source>
</evidence>
<dbReference type="RefSeq" id="WP_035656639.1">
    <property type="nucleotide sequence ID" value="NZ_JNCA01000001.1"/>
</dbReference>
<evidence type="ECO:0000313" key="9">
    <source>
        <dbReference type="Proteomes" id="UP000027064"/>
    </source>
</evidence>
<feature type="transmembrane region" description="Helical" evidence="6">
    <location>
        <begin position="118"/>
        <end position="137"/>
    </location>
</feature>
<comment type="similarity">
    <text evidence="2">Belongs to the EamA transporter family.</text>
</comment>